<dbReference type="OrthoDB" id="309640at2759"/>
<dbReference type="Proteomes" id="UP000775872">
    <property type="component" value="Unassembled WGS sequence"/>
</dbReference>
<proteinExistence type="predicted"/>
<name>A0A9N9ZHS1_9HYPO</name>
<dbReference type="AlphaFoldDB" id="A0A9N9ZHS1"/>
<gene>
    <name evidence="1" type="ORF">CSOL1703_00017800</name>
</gene>
<protein>
    <recommendedName>
        <fullName evidence="3">YjgF-like protein</fullName>
    </recommendedName>
</protein>
<dbReference type="EMBL" id="CABFOC020000058">
    <property type="protein sequence ID" value="CAH0055696.1"/>
    <property type="molecule type" value="Genomic_DNA"/>
</dbReference>
<evidence type="ECO:0000313" key="2">
    <source>
        <dbReference type="Proteomes" id="UP000775872"/>
    </source>
</evidence>
<dbReference type="SUPFAM" id="SSF55298">
    <property type="entry name" value="YjgF-like"/>
    <property type="match status" value="1"/>
</dbReference>
<dbReference type="Gene3D" id="3.30.1330.40">
    <property type="entry name" value="RutC-like"/>
    <property type="match status" value="1"/>
</dbReference>
<evidence type="ECO:0000313" key="1">
    <source>
        <dbReference type="EMBL" id="CAH0055696.1"/>
    </source>
</evidence>
<organism evidence="1 2">
    <name type="scientific">Clonostachys solani</name>
    <dbReference type="NCBI Taxonomy" id="160281"/>
    <lineage>
        <taxon>Eukaryota</taxon>
        <taxon>Fungi</taxon>
        <taxon>Dikarya</taxon>
        <taxon>Ascomycota</taxon>
        <taxon>Pezizomycotina</taxon>
        <taxon>Sordariomycetes</taxon>
        <taxon>Hypocreomycetidae</taxon>
        <taxon>Hypocreales</taxon>
        <taxon>Bionectriaceae</taxon>
        <taxon>Clonostachys</taxon>
    </lineage>
</organism>
<dbReference type="CDD" id="cd00448">
    <property type="entry name" value="YjgF_YER057c_UK114_family"/>
    <property type="match status" value="1"/>
</dbReference>
<keyword evidence="2" id="KW-1185">Reference proteome</keyword>
<reference evidence="1" key="1">
    <citation type="submission" date="2021-10" db="EMBL/GenBank/DDBJ databases">
        <authorList>
            <person name="Piombo E."/>
        </authorList>
    </citation>
    <scope>NUCLEOTIDE SEQUENCE</scope>
</reference>
<dbReference type="InterPro" id="IPR035959">
    <property type="entry name" value="RutC-like_sf"/>
</dbReference>
<comment type="caution">
    <text evidence="1">The sequence shown here is derived from an EMBL/GenBank/DDBJ whole genome shotgun (WGS) entry which is preliminary data.</text>
</comment>
<dbReference type="InterPro" id="IPR006175">
    <property type="entry name" value="YjgF/YER057c/UK114"/>
</dbReference>
<sequence length="160" mass="17337">MSPTPVMEKEVAKPLAAYSPGHVVRISPDLALLYISGTTARQADGQIPPFGFSFSNDMKFTEPEGPRPAAVQAKIILEKISHIISNASNGSGGLENLVELTIFVKDLHNDYGAINDVYDVMVGQKFRELRAALPARTCVQVSGMPPDERTLVEMKGVARI</sequence>
<evidence type="ECO:0008006" key="3">
    <source>
        <dbReference type="Google" id="ProtNLM"/>
    </source>
</evidence>
<accession>A0A9N9ZHS1</accession>
<dbReference type="Pfam" id="PF01042">
    <property type="entry name" value="Ribonuc_L-PSP"/>
    <property type="match status" value="1"/>
</dbReference>